<dbReference type="SUPFAM" id="SSF56436">
    <property type="entry name" value="C-type lectin-like"/>
    <property type="match status" value="1"/>
</dbReference>
<dbReference type="EMBL" id="HACG01041709">
    <property type="protein sequence ID" value="CEK88574.1"/>
    <property type="molecule type" value="Transcribed_RNA"/>
</dbReference>
<dbReference type="InterPro" id="IPR001304">
    <property type="entry name" value="C-type_lectin-like"/>
</dbReference>
<feature type="signal peptide" evidence="1">
    <location>
        <begin position="1"/>
        <end position="17"/>
    </location>
</feature>
<sequence length="152" mass="17025">MIRFVLLLAVTATCAYGACLESWTEFNGYCFSFQKEPTVWSAAVAYCHSIGSRLVEIDSAEKDNWLGELLNASRSGSIFAGLNRRSSPEWVWDPSKRTADKYSNWNVGEPNTELSFECLAAHYGVARKWTAVSCSAPRPYFCEKKSDKDSVN</sequence>
<evidence type="ECO:0000256" key="1">
    <source>
        <dbReference type="SAM" id="SignalP"/>
    </source>
</evidence>
<dbReference type="EMBL" id="HACG01041707">
    <property type="protein sequence ID" value="CEK88572.1"/>
    <property type="molecule type" value="Transcribed_RNA"/>
</dbReference>
<dbReference type="SMART" id="SM00034">
    <property type="entry name" value="CLECT"/>
    <property type="match status" value="1"/>
</dbReference>
<protein>
    <recommendedName>
        <fullName evidence="2">C-type lectin domain-containing protein</fullName>
    </recommendedName>
</protein>
<dbReference type="InterPro" id="IPR016186">
    <property type="entry name" value="C-type_lectin-like/link_sf"/>
</dbReference>
<evidence type="ECO:0000313" key="4">
    <source>
        <dbReference type="EMBL" id="CEK88572.1"/>
    </source>
</evidence>
<dbReference type="InterPro" id="IPR016187">
    <property type="entry name" value="CTDL_fold"/>
</dbReference>
<evidence type="ECO:0000313" key="5">
    <source>
        <dbReference type="EMBL" id="CEK88574.1"/>
    </source>
</evidence>
<dbReference type="InterPro" id="IPR050111">
    <property type="entry name" value="C-type_lectin/snaclec_domain"/>
</dbReference>
<reference evidence="4" key="1">
    <citation type="submission" date="2014-12" db="EMBL/GenBank/DDBJ databases">
        <title>Insight into the proteome of Arion vulgaris.</title>
        <authorList>
            <person name="Aradska J."/>
            <person name="Bulat T."/>
            <person name="Smidak R."/>
            <person name="Sarate P."/>
            <person name="Gangsoo J."/>
            <person name="Sialana F."/>
            <person name="Bilban M."/>
            <person name="Lubec G."/>
        </authorList>
    </citation>
    <scope>NUCLEOTIDE SEQUENCE</scope>
    <source>
        <tissue evidence="4">Skin</tissue>
    </source>
</reference>
<dbReference type="PROSITE" id="PS50041">
    <property type="entry name" value="C_TYPE_LECTIN_2"/>
    <property type="match status" value="1"/>
</dbReference>
<feature type="chain" id="PRO_5007391518" description="C-type lectin domain-containing protein" evidence="1">
    <location>
        <begin position="18"/>
        <end position="152"/>
    </location>
</feature>
<dbReference type="Gene3D" id="3.10.100.10">
    <property type="entry name" value="Mannose-Binding Protein A, subunit A"/>
    <property type="match status" value="1"/>
</dbReference>
<evidence type="ECO:0000313" key="3">
    <source>
        <dbReference type="EMBL" id="CEK88570.1"/>
    </source>
</evidence>
<dbReference type="Pfam" id="PF00059">
    <property type="entry name" value="Lectin_C"/>
    <property type="match status" value="1"/>
</dbReference>
<dbReference type="PANTHER" id="PTHR22803">
    <property type="entry name" value="MANNOSE, PHOSPHOLIPASE, LECTIN RECEPTOR RELATED"/>
    <property type="match status" value="1"/>
</dbReference>
<dbReference type="AlphaFoldDB" id="A0A0B7B6R1"/>
<organism evidence="4">
    <name type="scientific">Arion vulgaris</name>
    <dbReference type="NCBI Taxonomy" id="1028688"/>
    <lineage>
        <taxon>Eukaryota</taxon>
        <taxon>Metazoa</taxon>
        <taxon>Spiralia</taxon>
        <taxon>Lophotrochozoa</taxon>
        <taxon>Mollusca</taxon>
        <taxon>Gastropoda</taxon>
        <taxon>Heterobranchia</taxon>
        <taxon>Euthyneura</taxon>
        <taxon>Panpulmonata</taxon>
        <taxon>Eupulmonata</taxon>
        <taxon>Stylommatophora</taxon>
        <taxon>Helicina</taxon>
        <taxon>Arionoidea</taxon>
        <taxon>Arionidae</taxon>
        <taxon>Arion</taxon>
    </lineage>
</organism>
<name>A0A0B7B6R1_9EUPU</name>
<proteinExistence type="predicted"/>
<keyword evidence="1" id="KW-0732">Signal</keyword>
<dbReference type="CDD" id="cd00037">
    <property type="entry name" value="CLECT"/>
    <property type="match status" value="1"/>
</dbReference>
<feature type="domain" description="C-type lectin" evidence="2">
    <location>
        <begin position="26"/>
        <end position="143"/>
    </location>
</feature>
<accession>A0A0B7B6R1</accession>
<evidence type="ECO:0000259" key="2">
    <source>
        <dbReference type="PROSITE" id="PS50041"/>
    </source>
</evidence>
<gene>
    <name evidence="4" type="primary">ORF165975</name>
    <name evidence="3" type="synonym">ORF165969</name>
    <name evidence="5" type="synonym">ORF165984</name>
</gene>
<dbReference type="EMBL" id="HACG01041705">
    <property type="protein sequence ID" value="CEK88570.1"/>
    <property type="molecule type" value="Transcribed_RNA"/>
</dbReference>